<protein>
    <submittedName>
        <fullName evidence="3">Uncharacterized protein</fullName>
    </submittedName>
</protein>
<evidence type="ECO:0000313" key="3">
    <source>
        <dbReference type="EMBL" id="CAD7253311.1"/>
    </source>
</evidence>
<feature type="chain" id="PRO_5036402869" evidence="2">
    <location>
        <begin position="21"/>
        <end position="567"/>
    </location>
</feature>
<keyword evidence="2" id="KW-0732">Signal</keyword>
<dbReference type="EMBL" id="LR905154">
    <property type="protein sequence ID" value="CAD7253311.1"/>
    <property type="molecule type" value="Genomic_DNA"/>
</dbReference>
<feature type="signal peptide" evidence="2">
    <location>
        <begin position="1"/>
        <end position="20"/>
    </location>
</feature>
<dbReference type="InterPro" id="IPR036116">
    <property type="entry name" value="FN3_sf"/>
</dbReference>
<keyword evidence="4" id="KW-1185">Reference proteome</keyword>
<evidence type="ECO:0000256" key="1">
    <source>
        <dbReference type="SAM" id="MobiDB-lite"/>
    </source>
</evidence>
<gene>
    <name evidence="3" type="ORF">DSTB1V02_LOCUS13061</name>
</gene>
<feature type="region of interest" description="Disordered" evidence="1">
    <location>
        <begin position="461"/>
        <end position="480"/>
    </location>
</feature>
<dbReference type="SUPFAM" id="SSF49265">
    <property type="entry name" value="Fibronectin type III"/>
    <property type="match status" value="1"/>
</dbReference>
<reference evidence="3" key="1">
    <citation type="submission" date="2020-11" db="EMBL/GenBank/DDBJ databases">
        <authorList>
            <person name="Tran Van P."/>
        </authorList>
    </citation>
    <scope>NUCLEOTIDE SEQUENCE</scope>
</reference>
<dbReference type="AlphaFoldDB" id="A0A7R9AFT8"/>
<name>A0A7R9AFT8_9CRUS</name>
<dbReference type="OrthoDB" id="6381660at2759"/>
<evidence type="ECO:0000313" key="4">
    <source>
        <dbReference type="Proteomes" id="UP000677054"/>
    </source>
</evidence>
<feature type="compositionally biased region" description="Basic and acidic residues" evidence="1">
    <location>
        <begin position="466"/>
        <end position="480"/>
    </location>
</feature>
<accession>A0A7R9AFT8</accession>
<proteinExistence type="predicted"/>
<organism evidence="3">
    <name type="scientific">Darwinula stevensoni</name>
    <dbReference type="NCBI Taxonomy" id="69355"/>
    <lineage>
        <taxon>Eukaryota</taxon>
        <taxon>Metazoa</taxon>
        <taxon>Ecdysozoa</taxon>
        <taxon>Arthropoda</taxon>
        <taxon>Crustacea</taxon>
        <taxon>Oligostraca</taxon>
        <taxon>Ostracoda</taxon>
        <taxon>Podocopa</taxon>
        <taxon>Podocopida</taxon>
        <taxon>Darwinulocopina</taxon>
        <taxon>Darwinuloidea</taxon>
        <taxon>Darwinulidae</taxon>
        <taxon>Darwinula</taxon>
    </lineage>
</organism>
<dbReference type="Proteomes" id="UP000677054">
    <property type="component" value="Unassembled WGS sequence"/>
</dbReference>
<evidence type="ECO:0000256" key="2">
    <source>
        <dbReference type="SAM" id="SignalP"/>
    </source>
</evidence>
<sequence>MRYWALALFVAPGFFAVAVSEVGVHRSWSMGRLAQIRPEGGIEGSNGQYVFESGEDIKLLCTLTEAGVNKGLTTSDLRFQTPSDDLVKPHFASNKTTVILLIANASVENSGRYNCGNVSNQKNPYILHTVDLEIDPPPLGVPPWRCRSEQLENLFCSWVEMEGADYSFFVQGNGMEMIECEKPNPDARTCTVKPPLYHPGEREMKMTVVAQSSLRNGTFSYPFHHHRNIRIKTLENFAVEAVGAETLKVTWDLPAHLVEYNFSIVHKIKWVPLPWNDVLFLHGVEMFLVPGASKTRSWNRTLMNLIPNTEYDVFIKAIIENAEFPDLGSSISKIFVKTLPKAPDRSPDVPLGSFHVERIDDGLRDIHLYWIPLSDWEHFSDNFTYQNVLRTEGGKYFLEWKEPEDERVNNYTVYWCISPPSWPFCDSVNWTVATRKCHNFELESIETLKFAISANGLSGSSGMGWEKSEQGSGEEERTQEAECFWLPGETREARDRVRVARAPPSSLCTVLAAYLVRYPPGVLNPASCGVRARSVLQSADRMPTLVVVVALKEALGAGRTQRKLEDT</sequence>
<dbReference type="EMBL" id="CAJPEV010005637">
    <property type="protein sequence ID" value="CAG0903356.1"/>
    <property type="molecule type" value="Genomic_DNA"/>
</dbReference>